<reference evidence="4" key="1">
    <citation type="journal article" date="2019" name="Int. J. Syst. Evol. Microbiol.">
        <title>The Global Catalogue of Microorganisms (GCM) 10K type strain sequencing project: providing services to taxonomists for standard genome sequencing and annotation.</title>
        <authorList>
            <consortium name="The Broad Institute Genomics Platform"/>
            <consortium name="The Broad Institute Genome Sequencing Center for Infectious Disease"/>
            <person name="Wu L."/>
            <person name="Ma J."/>
        </authorList>
    </citation>
    <scope>NUCLEOTIDE SEQUENCE [LARGE SCALE GENOMIC DNA]</scope>
    <source>
        <strain evidence="4">CGMCC 1.12990</strain>
    </source>
</reference>
<dbReference type="NCBIfam" id="TIGR04183">
    <property type="entry name" value="Por_Secre_tail"/>
    <property type="match status" value="1"/>
</dbReference>
<dbReference type="Pfam" id="PF18962">
    <property type="entry name" value="Por_Secre_tail"/>
    <property type="match status" value="1"/>
</dbReference>
<dbReference type="InterPro" id="IPR013783">
    <property type="entry name" value="Ig-like_fold"/>
</dbReference>
<dbReference type="InterPro" id="IPR026444">
    <property type="entry name" value="Secre_tail"/>
</dbReference>
<protein>
    <recommendedName>
        <fullName evidence="2">Secretion system C-terminal sorting domain-containing protein</fullName>
    </recommendedName>
</protein>
<keyword evidence="4" id="KW-1185">Reference proteome</keyword>
<dbReference type="Proteomes" id="UP000601361">
    <property type="component" value="Unassembled WGS sequence"/>
</dbReference>
<proteinExistence type="predicted"/>
<dbReference type="Gene3D" id="2.60.40.10">
    <property type="entry name" value="Immunoglobulins"/>
    <property type="match status" value="1"/>
</dbReference>
<evidence type="ECO:0000313" key="4">
    <source>
        <dbReference type="Proteomes" id="UP000601361"/>
    </source>
</evidence>
<gene>
    <name evidence="3" type="ORF">GCM10011378_25930</name>
</gene>
<evidence type="ECO:0000259" key="2">
    <source>
        <dbReference type="Pfam" id="PF18962"/>
    </source>
</evidence>
<feature type="domain" description="Secretion system C-terminal sorting" evidence="2">
    <location>
        <begin position="975"/>
        <end position="1043"/>
    </location>
</feature>
<dbReference type="EMBL" id="BMGS01000006">
    <property type="protein sequence ID" value="GGG48601.1"/>
    <property type="molecule type" value="Genomic_DNA"/>
</dbReference>
<feature type="signal peptide" evidence="1">
    <location>
        <begin position="1"/>
        <end position="33"/>
    </location>
</feature>
<organism evidence="3 4">
    <name type="scientific">Hymenobacter glacieicola</name>
    <dbReference type="NCBI Taxonomy" id="1562124"/>
    <lineage>
        <taxon>Bacteria</taxon>
        <taxon>Pseudomonadati</taxon>
        <taxon>Bacteroidota</taxon>
        <taxon>Cytophagia</taxon>
        <taxon>Cytophagales</taxon>
        <taxon>Hymenobacteraceae</taxon>
        <taxon>Hymenobacter</taxon>
    </lineage>
</organism>
<comment type="caution">
    <text evidence="3">The sequence shown here is derived from an EMBL/GenBank/DDBJ whole genome shotgun (WGS) entry which is preliminary data.</text>
</comment>
<feature type="chain" id="PRO_5046536183" description="Secretion system C-terminal sorting domain-containing protein" evidence="1">
    <location>
        <begin position="34"/>
        <end position="1046"/>
    </location>
</feature>
<sequence length="1046" mass="109202">MKNKYLSNHKRGHLSRLWVILVMLLALPFMAQAQSLTVSPTTSRTAPDDYGSVAIGSSSTKQYQVTGTDLEGVISVNFSTAPSFEGSTDNVTFSSTSVSLPATGGTLYVRFRPSAIGTTSVNDQNGRIILTGSDADFNNYSRNIFVRGTGTPGTPTINVDPTALGFGNQVTNTTSSPMSVNVTATSLTDGITVMAPTGFQVSTTANGTYSQTLTLPQTGGAVNATVYVVFTPTAAQNYVDVVTFASAGATTRNVSVSGTGVLPPATLAVNPTQLSFASTQAGQVSAPQNFTVTGSNLTSPVTVTAPTGFLIRQGTSGSFAQTVTLTPTNNSVNATLQAQFAPTAAGTYNAAITAATTGNGGATASVTVTGTATPAPTGPFIVVDPSSLDFGTVTSSGSSQTLSFTVNAGNLRSPLVLTASNANIEFRDATSGGDFTKGTLSIAPSNNTVSARTIEVRLVQTIATGPFTGDITASSTGATSQVVSITANNVTGSNSSINTSGTLQQFSTVPGVASAVQSYRVSGTNLLQDVRVAAPTYFQVSLDPTFAGITTTGNSISIARVGNDVPETTVYVRFLPPGALATTSVILNSSEPAITQGVSVEGTSRPSVALNNAFQEVRNIVINTTSPSQALVINAQRVLQPVIISKALSSNPLNPNNIEQFELSLDNVTFTNSLTLTPNSSTYSINQPIYVRYKPTYLGSGQSTLQFQSNDFENKATQSFDRNALLSGRSIDVEPTMRTVPSVVRGRTTATVTFNLPADYIAQGYGEGRLIVASTQSQFPADTRPADGTGYQTGNQIYGAGDQVAPGFYVVYAGANQSVVVEGLDVGTTYYFYTFEFNNINPNPAVQIQGAENYLSPPVPNTIPGIIAPSPLPVTLVSFDAKVRGSKVALTWVTASELNNKGFEVERSRDGKTFESILSRAGKGTTSASTTYTAADEQPLNGTSYYRLKQIDFNGTTSFSSPVVVNFLRSADITMYPNPVEDQLTIELGGATEGVVVSITDASGRIVRTQKLDATGKLNMSDLKTGTYLVTVGEGDAKVSRRIVKK</sequence>
<keyword evidence="1" id="KW-0732">Signal</keyword>
<accession>A0ABQ1X0S9</accession>
<evidence type="ECO:0000313" key="3">
    <source>
        <dbReference type="EMBL" id="GGG48601.1"/>
    </source>
</evidence>
<evidence type="ECO:0000256" key="1">
    <source>
        <dbReference type="SAM" id="SignalP"/>
    </source>
</evidence>
<dbReference type="RefSeq" id="WP_188558277.1">
    <property type="nucleotide sequence ID" value="NZ_BMGS01000006.1"/>
</dbReference>
<name>A0ABQ1X0S9_9BACT</name>